<reference evidence="4" key="1">
    <citation type="journal article" date="2019" name="Database">
        <title>The radish genome database (RadishGD): an integrated information resource for radish genomics.</title>
        <authorList>
            <person name="Yu H.J."/>
            <person name="Baek S."/>
            <person name="Lee Y.J."/>
            <person name="Cho A."/>
            <person name="Mun J.H."/>
        </authorList>
    </citation>
    <scope>NUCLEOTIDE SEQUENCE [LARGE SCALE GENOMIC DNA]</scope>
    <source>
        <strain evidence="4">cv. WK10039</strain>
    </source>
</reference>
<dbReference type="InterPro" id="IPR035897">
    <property type="entry name" value="Toll_tir_struct_dom_sf"/>
</dbReference>
<keyword evidence="2" id="KW-0812">Transmembrane</keyword>
<keyword evidence="1" id="KW-0520">NAD</keyword>
<evidence type="ECO:0000256" key="2">
    <source>
        <dbReference type="SAM" id="Phobius"/>
    </source>
</evidence>
<protein>
    <submittedName>
        <fullName evidence="5">Probable disease resistance protein RPP1</fullName>
    </submittedName>
</protein>
<dbReference type="PANTHER" id="PTHR11017">
    <property type="entry name" value="LEUCINE-RICH REPEAT-CONTAINING PROTEIN"/>
    <property type="match status" value="1"/>
</dbReference>
<evidence type="ECO:0000256" key="1">
    <source>
        <dbReference type="ARBA" id="ARBA00023027"/>
    </source>
</evidence>
<dbReference type="Proteomes" id="UP000504610">
    <property type="component" value="Chromosome 7"/>
</dbReference>
<feature type="transmembrane region" description="Helical" evidence="2">
    <location>
        <begin position="6"/>
        <end position="23"/>
    </location>
</feature>
<feature type="domain" description="TIR" evidence="3">
    <location>
        <begin position="61"/>
        <end position="225"/>
    </location>
</feature>
<keyword evidence="2" id="KW-0472">Membrane</keyword>
<dbReference type="GO" id="GO:0006952">
    <property type="term" value="P:defense response"/>
    <property type="evidence" value="ECO:0007669"/>
    <property type="project" value="InterPro"/>
</dbReference>
<evidence type="ECO:0000259" key="3">
    <source>
        <dbReference type="PROSITE" id="PS50104"/>
    </source>
</evidence>
<evidence type="ECO:0000313" key="5">
    <source>
        <dbReference type="RefSeq" id="XP_056847064.1"/>
    </source>
</evidence>
<dbReference type="Pfam" id="PF01582">
    <property type="entry name" value="TIR"/>
    <property type="match status" value="1"/>
</dbReference>
<reference evidence="5" key="2">
    <citation type="submission" date="2025-08" db="UniProtKB">
        <authorList>
            <consortium name="RefSeq"/>
        </authorList>
    </citation>
    <scope>IDENTIFICATION</scope>
    <source>
        <tissue evidence="5">Leaf</tissue>
    </source>
</reference>
<evidence type="ECO:0000313" key="4">
    <source>
        <dbReference type="Proteomes" id="UP000504610"/>
    </source>
</evidence>
<dbReference type="PANTHER" id="PTHR11017:SF333">
    <property type="entry name" value="ADP-RIBOSYL CYCLASE_CYCLIC ADP-RIBOSE HYDROLASE-RELATED"/>
    <property type="match status" value="1"/>
</dbReference>
<accession>A0A9W3C6F4</accession>
<dbReference type="GeneID" id="108818138"/>
<keyword evidence="2" id="KW-1133">Transmembrane helix</keyword>
<keyword evidence="4" id="KW-1185">Reference proteome</keyword>
<dbReference type="FunFam" id="3.40.50.10140:FF:000007">
    <property type="entry name" value="Disease resistance protein (TIR-NBS-LRR class)"/>
    <property type="match status" value="1"/>
</dbReference>
<dbReference type="Gene3D" id="3.40.50.10140">
    <property type="entry name" value="Toll/interleukin-1 receptor homology (TIR) domain"/>
    <property type="match status" value="1"/>
</dbReference>
<dbReference type="GO" id="GO:0007165">
    <property type="term" value="P:signal transduction"/>
    <property type="evidence" value="ECO:0007669"/>
    <property type="project" value="InterPro"/>
</dbReference>
<proteinExistence type="predicted"/>
<organism evidence="4 5">
    <name type="scientific">Raphanus sativus</name>
    <name type="common">Radish</name>
    <name type="synonym">Raphanus raphanistrum var. sativus</name>
    <dbReference type="NCBI Taxonomy" id="3726"/>
    <lineage>
        <taxon>Eukaryota</taxon>
        <taxon>Viridiplantae</taxon>
        <taxon>Streptophyta</taxon>
        <taxon>Embryophyta</taxon>
        <taxon>Tracheophyta</taxon>
        <taxon>Spermatophyta</taxon>
        <taxon>Magnoliopsida</taxon>
        <taxon>eudicotyledons</taxon>
        <taxon>Gunneridae</taxon>
        <taxon>Pentapetalae</taxon>
        <taxon>rosids</taxon>
        <taxon>malvids</taxon>
        <taxon>Brassicales</taxon>
        <taxon>Brassicaceae</taxon>
        <taxon>Brassiceae</taxon>
        <taxon>Raphanus</taxon>
    </lineage>
</organism>
<gene>
    <name evidence="5" type="primary">LOC108818138</name>
</gene>
<dbReference type="RefSeq" id="XP_056847064.1">
    <property type="nucleotide sequence ID" value="XM_056991084.1"/>
</dbReference>
<dbReference type="AlphaFoldDB" id="A0A9W3C6F4"/>
<dbReference type="OrthoDB" id="1744058at2759"/>
<dbReference type="InterPro" id="IPR000157">
    <property type="entry name" value="TIR_dom"/>
</dbReference>
<dbReference type="KEGG" id="rsz:108818138"/>
<name>A0A9W3C6F4_RAPSA</name>
<dbReference type="SMART" id="SM00255">
    <property type="entry name" value="TIR"/>
    <property type="match status" value="1"/>
</dbReference>
<sequence length="491" mass="55914">MDYSVLFFSIVAAFIGGGFLMLLGKLRFHKDNREQNSSSLSSSSSLTLSSVPLSSLSRPAQTYHVFPSFRGEDVRRDFFSHIQMEFQRNGITLFIDNKIKRGEPIGPELLRAIRASKMAIILLSRSYASSEWCLDELVEIMKCREEEGKTVIPIFYGVDPSDVENLAGDFGKVFRETCAGRTEEKIKRWKHALVEVATNAGYHSTNWDNEASMIGQMAKDISEELKNSTLSRYFDGLVGMRAYLVKLEPLLGLCSVAGSAYNKLPDSSQLSDFMENVKAKYTRPWSRTIFTAHDQKVVWAGGINSISRARDFSPNDVEALQIFCVHVFRQKLPPDSSSPPWLDGPGISRWLSRIDFVKPILASDSRVLRMELLTEVVEKLRSSSEDIISRMLRWSISDEDKGLVVHKACVHDREIKILEEHLADKSLSLDHGFRLRLVATFLVLYIEAEHFYTRRATDLLLHFRMTIIASSQKEKDREKNVGKRRRLLSKM</sequence>
<dbReference type="InterPro" id="IPR044974">
    <property type="entry name" value="Disease_R_plants"/>
</dbReference>
<dbReference type="SUPFAM" id="SSF52200">
    <property type="entry name" value="Toll/Interleukin receptor TIR domain"/>
    <property type="match status" value="1"/>
</dbReference>
<dbReference type="PROSITE" id="PS50104">
    <property type="entry name" value="TIR"/>
    <property type="match status" value="1"/>
</dbReference>